<gene>
    <name evidence="1" type="ORF">PG999_012564</name>
</gene>
<comment type="caution">
    <text evidence="1">The sequence shown here is derived from an EMBL/GenBank/DDBJ whole genome shotgun (WGS) entry which is preliminary data.</text>
</comment>
<dbReference type="Proteomes" id="UP001392437">
    <property type="component" value="Unassembled WGS sequence"/>
</dbReference>
<evidence type="ECO:0000313" key="1">
    <source>
        <dbReference type="EMBL" id="KAK8096620.1"/>
    </source>
</evidence>
<accession>A0AAW0Q781</accession>
<evidence type="ECO:0000313" key="2">
    <source>
        <dbReference type="Proteomes" id="UP001392437"/>
    </source>
</evidence>
<keyword evidence="2" id="KW-1185">Reference proteome</keyword>
<dbReference type="EMBL" id="JAQQWP010000010">
    <property type="protein sequence ID" value="KAK8096620.1"/>
    <property type="molecule type" value="Genomic_DNA"/>
</dbReference>
<organism evidence="1 2">
    <name type="scientific">Apiospora kogelbergensis</name>
    <dbReference type="NCBI Taxonomy" id="1337665"/>
    <lineage>
        <taxon>Eukaryota</taxon>
        <taxon>Fungi</taxon>
        <taxon>Dikarya</taxon>
        <taxon>Ascomycota</taxon>
        <taxon>Pezizomycotina</taxon>
        <taxon>Sordariomycetes</taxon>
        <taxon>Xylariomycetidae</taxon>
        <taxon>Amphisphaeriales</taxon>
        <taxon>Apiosporaceae</taxon>
        <taxon>Apiospora</taxon>
    </lineage>
</organism>
<protein>
    <submittedName>
        <fullName evidence="1">Uncharacterized protein</fullName>
    </submittedName>
</protein>
<name>A0AAW0Q781_9PEZI</name>
<sequence>MYTVPYRIPGRQRPPLIYNRTFPHSPNVPYWDAPWPFEVIENRAGATRKVQPDFEQAVPIQKFTKTLLRLPPDGNSSGMLLIADTLDPRTYLLIDLAVASGRISTGKAINHVWMCPETQAQGTTGPERKPRWTMLCKRSVDLDSDTPHTLGAEWTRLTLHRAQNNQISWHDPWHRGHAARWAEMREFWTNAIPQWMRGIIPVVRVRYRALRRLQNTTHPNIKAKFSQISCVAIGVWLIRHIEDPAPLRPPDDVETLQGLRNLLPDLGVVLFQMLRESTLNYDINVRGQGNATRRIVRENFRVHQNNARMRRAIRAVLRARFTENQTLNSRGPWIVDAIAP</sequence>
<dbReference type="AlphaFoldDB" id="A0AAW0Q781"/>
<reference evidence="1 2" key="1">
    <citation type="submission" date="2023-01" db="EMBL/GenBank/DDBJ databases">
        <title>Analysis of 21 Apiospora genomes using comparative genomics revels a genus with tremendous synthesis potential of carbohydrate active enzymes and secondary metabolites.</title>
        <authorList>
            <person name="Sorensen T."/>
        </authorList>
    </citation>
    <scope>NUCLEOTIDE SEQUENCE [LARGE SCALE GENOMIC DNA]</scope>
    <source>
        <strain evidence="1 2">CBS 117206</strain>
    </source>
</reference>
<proteinExistence type="predicted"/>